<evidence type="ECO:0000313" key="3">
    <source>
        <dbReference type="Proteomes" id="UP000727407"/>
    </source>
</evidence>
<dbReference type="InterPro" id="IPR042307">
    <property type="entry name" value="Reeler_sf"/>
</dbReference>
<evidence type="ECO:0000259" key="1">
    <source>
        <dbReference type="PROSITE" id="PS51019"/>
    </source>
</evidence>
<dbReference type="Proteomes" id="UP000727407">
    <property type="component" value="Unassembled WGS sequence"/>
</dbReference>
<feature type="domain" description="Reelin" evidence="1">
    <location>
        <begin position="1"/>
        <end position="66"/>
    </location>
</feature>
<dbReference type="CDD" id="cd08544">
    <property type="entry name" value="Reeler"/>
    <property type="match status" value="1"/>
</dbReference>
<dbReference type="Gene3D" id="2.60.40.4060">
    <property type="entry name" value="Reeler domain"/>
    <property type="match status" value="1"/>
</dbReference>
<protein>
    <submittedName>
        <fullName evidence="2">Reelin domain-containing protein 1</fullName>
    </submittedName>
</protein>
<dbReference type="InterPro" id="IPR002861">
    <property type="entry name" value="Reeler_dom"/>
</dbReference>
<evidence type="ECO:0000313" key="2">
    <source>
        <dbReference type="EMBL" id="KAF5904173.1"/>
    </source>
</evidence>
<feature type="non-terminal residue" evidence="2">
    <location>
        <position position="66"/>
    </location>
</feature>
<reference evidence="2" key="1">
    <citation type="submission" date="2020-07" db="EMBL/GenBank/DDBJ databases">
        <title>Clarias magur genome sequencing, assembly and annotation.</title>
        <authorList>
            <person name="Kushwaha B."/>
            <person name="Kumar R."/>
            <person name="Das P."/>
            <person name="Joshi C.G."/>
            <person name="Kumar D."/>
            <person name="Nagpure N.S."/>
            <person name="Pandey M."/>
            <person name="Agarwal S."/>
            <person name="Srivastava S."/>
            <person name="Singh M."/>
            <person name="Sahoo L."/>
            <person name="Jayasankar P."/>
            <person name="Meher P.K."/>
            <person name="Koringa P.G."/>
            <person name="Iquebal M.A."/>
            <person name="Das S.P."/>
            <person name="Bit A."/>
            <person name="Patnaik S."/>
            <person name="Patel N."/>
            <person name="Shah T.M."/>
            <person name="Hinsu A."/>
            <person name="Jena J.K."/>
        </authorList>
    </citation>
    <scope>NUCLEOTIDE SEQUENCE</scope>
    <source>
        <strain evidence="2">CIFAMagur01</strain>
        <tissue evidence="2">Testis</tissue>
    </source>
</reference>
<name>A0A8J4XDA5_CLAMG</name>
<proteinExistence type="predicted"/>
<dbReference type="PROSITE" id="PS51019">
    <property type="entry name" value="REELIN"/>
    <property type="match status" value="1"/>
</dbReference>
<organism evidence="2 3">
    <name type="scientific">Clarias magur</name>
    <name type="common">Asian catfish</name>
    <name type="synonym">Macropteronotus magur</name>
    <dbReference type="NCBI Taxonomy" id="1594786"/>
    <lineage>
        <taxon>Eukaryota</taxon>
        <taxon>Metazoa</taxon>
        <taxon>Chordata</taxon>
        <taxon>Craniata</taxon>
        <taxon>Vertebrata</taxon>
        <taxon>Euteleostomi</taxon>
        <taxon>Actinopterygii</taxon>
        <taxon>Neopterygii</taxon>
        <taxon>Teleostei</taxon>
        <taxon>Ostariophysi</taxon>
        <taxon>Siluriformes</taxon>
        <taxon>Clariidae</taxon>
        <taxon>Clarias</taxon>
    </lineage>
</organism>
<dbReference type="OrthoDB" id="2419613at2759"/>
<dbReference type="Pfam" id="PF02014">
    <property type="entry name" value="Reeler"/>
    <property type="match status" value="1"/>
</dbReference>
<gene>
    <name evidence="2" type="ORF">DAT39_006141</name>
</gene>
<keyword evidence="3" id="KW-1185">Reference proteome</keyword>
<dbReference type="AlphaFoldDB" id="A0A8J4XDA5"/>
<dbReference type="EMBL" id="QNUK01000062">
    <property type="protein sequence ID" value="KAF5904173.1"/>
    <property type="molecule type" value="Genomic_DNA"/>
</dbReference>
<comment type="caution">
    <text evidence="2">The sequence shown here is derived from an EMBL/GenBank/DDBJ whole genome shotgun (WGS) entry which is preliminary data.</text>
</comment>
<accession>A0A8J4XDA5</accession>
<sequence>MGLLLHARSVVGDRVVGGKFTLYPPGTHTVSCLSAADTVTHSDKLLKRNLSFTWRAPAQPSGDLRF</sequence>